<dbReference type="PANTHER" id="PTHR19241">
    <property type="entry name" value="ATP-BINDING CASSETTE TRANSPORTER"/>
    <property type="match status" value="1"/>
</dbReference>
<dbReference type="Proteomes" id="UP001157418">
    <property type="component" value="Unassembled WGS sequence"/>
</dbReference>
<feature type="region of interest" description="Disordered" evidence="2">
    <location>
        <begin position="148"/>
        <end position="188"/>
    </location>
</feature>
<sequence length="386" mass="43992">MKRIQGNRHSPSSSLSSFVTADQPTASTTTITTFYSALLPSLYEKKPKTFYRHHNDASPAESTVMTTTSSSVDPNQNLNQVINSIQKTLGTIHQLYFTVSSFNGSSQLPLLQRLSFVRFLDEKKSASSTARYGSQVLLTLKSRSRCPRPRYRDEYRGYRRRSRSRSPDYHRRHRRGRYDDDYDDERSPRHSSITYQIVKCIKNFVHQMEATVLMALLQPAPETFDLFDDLLRLQKCLRAYGFDVIRQIMADVSYLCQHMKSFPDRGAHDLLSENEIQIFRTPDGMLSTEQGIYITESVASNNLKQAKGRIKTYENNDNMVMTITSYNSLSNDNDIKHVQENGNSNSGRRDTGGKERSIVGKKDAGKPTKNPGKLIRSESNTAGRRS</sequence>
<feature type="compositionally biased region" description="Basic and acidic residues" evidence="2">
    <location>
        <begin position="347"/>
        <end position="366"/>
    </location>
</feature>
<keyword evidence="4" id="KW-1185">Reference proteome</keyword>
<protein>
    <submittedName>
        <fullName evidence="3">Uncharacterized protein</fullName>
    </submittedName>
</protein>
<feature type="region of interest" description="Disordered" evidence="2">
    <location>
        <begin position="332"/>
        <end position="386"/>
    </location>
</feature>
<evidence type="ECO:0000313" key="4">
    <source>
        <dbReference type="Proteomes" id="UP001157418"/>
    </source>
</evidence>
<gene>
    <name evidence="3" type="ORF">LVIROSA_LOCUS10199</name>
</gene>
<reference evidence="3 4" key="1">
    <citation type="submission" date="2022-01" db="EMBL/GenBank/DDBJ databases">
        <authorList>
            <person name="Xiong W."/>
            <person name="Schranz E."/>
        </authorList>
    </citation>
    <scope>NUCLEOTIDE SEQUENCE [LARGE SCALE GENOMIC DNA]</scope>
</reference>
<name>A0AAU9M9P7_9ASTR</name>
<keyword evidence="1" id="KW-0813">Transport</keyword>
<evidence type="ECO:0000256" key="1">
    <source>
        <dbReference type="ARBA" id="ARBA00022448"/>
    </source>
</evidence>
<proteinExistence type="predicted"/>
<evidence type="ECO:0000313" key="3">
    <source>
        <dbReference type="EMBL" id="CAH1422894.1"/>
    </source>
</evidence>
<dbReference type="EMBL" id="CAKMRJ010001112">
    <property type="protein sequence ID" value="CAH1422894.1"/>
    <property type="molecule type" value="Genomic_DNA"/>
</dbReference>
<organism evidence="3 4">
    <name type="scientific">Lactuca virosa</name>
    <dbReference type="NCBI Taxonomy" id="75947"/>
    <lineage>
        <taxon>Eukaryota</taxon>
        <taxon>Viridiplantae</taxon>
        <taxon>Streptophyta</taxon>
        <taxon>Embryophyta</taxon>
        <taxon>Tracheophyta</taxon>
        <taxon>Spermatophyta</taxon>
        <taxon>Magnoliopsida</taxon>
        <taxon>eudicotyledons</taxon>
        <taxon>Gunneridae</taxon>
        <taxon>Pentapetalae</taxon>
        <taxon>asterids</taxon>
        <taxon>campanulids</taxon>
        <taxon>Asterales</taxon>
        <taxon>Asteraceae</taxon>
        <taxon>Cichorioideae</taxon>
        <taxon>Cichorieae</taxon>
        <taxon>Lactucinae</taxon>
        <taxon>Lactuca</taxon>
    </lineage>
</organism>
<accession>A0AAU9M9P7</accession>
<feature type="compositionally biased region" description="Polar residues" evidence="2">
    <location>
        <begin position="377"/>
        <end position="386"/>
    </location>
</feature>
<feature type="compositionally biased region" description="Basic residues" evidence="2">
    <location>
        <begin position="158"/>
        <end position="176"/>
    </location>
</feature>
<dbReference type="AlphaFoldDB" id="A0AAU9M9P7"/>
<evidence type="ECO:0000256" key="2">
    <source>
        <dbReference type="SAM" id="MobiDB-lite"/>
    </source>
</evidence>
<comment type="caution">
    <text evidence="3">The sequence shown here is derived from an EMBL/GenBank/DDBJ whole genome shotgun (WGS) entry which is preliminary data.</text>
</comment>